<protein>
    <submittedName>
        <fullName evidence="1">Uncharacterized protein</fullName>
    </submittedName>
</protein>
<reference evidence="1 2" key="1">
    <citation type="submission" date="2013-11" db="EMBL/GenBank/DDBJ databases">
        <title>Genome sequencing of Stegodyphus mimosarum.</title>
        <authorList>
            <person name="Bechsgaard J."/>
        </authorList>
    </citation>
    <scope>NUCLEOTIDE SEQUENCE [LARGE SCALE GENOMIC DNA]</scope>
</reference>
<sequence>MFIQNGLSKNTKLEVKFLSMTGKGLCPRWAWFLCVTVAKTLNQLKNLNATTSERTFHPALGKHPMSFSVADVFFSPGAPFWHFAMCGSLAEEIGS</sequence>
<organism evidence="1 2">
    <name type="scientific">Stegodyphus mimosarum</name>
    <name type="common">African social velvet spider</name>
    <dbReference type="NCBI Taxonomy" id="407821"/>
    <lineage>
        <taxon>Eukaryota</taxon>
        <taxon>Metazoa</taxon>
        <taxon>Ecdysozoa</taxon>
        <taxon>Arthropoda</taxon>
        <taxon>Chelicerata</taxon>
        <taxon>Arachnida</taxon>
        <taxon>Araneae</taxon>
        <taxon>Araneomorphae</taxon>
        <taxon>Entelegynae</taxon>
        <taxon>Eresoidea</taxon>
        <taxon>Eresidae</taxon>
        <taxon>Stegodyphus</taxon>
    </lineage>
</organism>
<dbReference type="AlphaFoldDB" id="A0A087USA2"/>
<evidence type="ECO:0000313" key="2">
    <source>
        <dbReference type="Proteomes" id="UP000054359"/>
    </source>
</evidence>
<dbReference type="Proteomes" id="UP000054359">
    <property type="component" value="Unassembled WGS sequence"/>
</dbReference>
<evidence type="ECO:0000313" key="1">
    <source>
        <dbReference type="EMBL" id="KFM80241.1"/>
    </source>
</evidence>
<gene>
    <name evidence="1" type="ORF">X975_03087</name>
</gene>
<keyword evidence="2" id="KW-1185">Reference proteome</keyword>
<proteinExistence type="predicted"/>
<accession>A0A087USA2</accession>
<feature type="non-terminal residue" evidence="1">
    <location>
        <position position="95"/>
    </location>
</feature>
<dbReference type="EMBL" id="KK121329">
    <property type="protein sequence ID" value="KFM80241.1"/>
    <property type="molecule type" value="Genomic_DNA"/>
</dbReference>
<name>A0A087USA2_STEMI</name>